<organism evidence="1 2">
    <name type="scientific">Coprinopsis marcescibilis</name>
    <name type="common">Agaric fungus</name>
    <name type="synonym">Psathyrella marcescibilis</name>
    <dbReference type="NCBI Taxonomy" id="230819"/>
    <lineage>
        <taxon>Eukaryota</taxon>
        <taxon>Fungi</taxon>
        <taxon>Dikarya</taxon>
        <taxon>Basidiomycota</taxon>
        <taxon>Agaricomycotina</taxon>
        <taxon>Agaricomycetes</taxon>
        <taxon>Agaricomycetidae</taxon>
        <taxon>Agaricales</taxon>
        <taxon>Agaricineae</taxon>
        <taxon>Psathyrellaceae</taxon>
        <taxon>Coprinopsis</taxon>
    </lineage>
</organism>
<gene>
    <name evidence="1" type="ORF">FA15DRAFT_586232</name>
</gene>
<name>A0A5C3LG27_COPMA</name>
<dbReference type="OrthoDB" id="2845803at2759"/>
<protein>
    <submittedName>
        <fullName evidence="1">Uncharacterized protein</fullName>
    </submittedName>
</protein>
<evidence type="ECO:0000313" key="2">
    <source>
        <dbReference type="Proteomes" id="UP000307440"/>
    </source>
</evidence>
<keyword evidence="2" id="KW-1185">Reference proteome</keyword>
<proteinExistence type="predicted"/>
<sequence length="102" mass="11234">PSMSTVSNLITWSKQHIPQVFGGTSYESSLLAIQDTFSRSIKLSINGGTTLSYDQVRRQILDLRASAYDPTQGLKATWKEIAEAEPEQGPIFADARDTDKVS</sequence>
<feature type="non-terminal residue" evidence="1">
    <location>
        <position position="1"/>
    </location>
</feature>
<accession>A0A5C3LG27</accession>
<dbReference type="EMBL" id="ML210164">
    <property type="protein sequence ID" value="TFK27471.1"/>
    <property type="molecule type" value="Genomic_DNA"/>
</dbReference>
<evidence type="ECO:0000313" key="1">
    <source>
        <dbReference type="EMBL" id="TFK27471.1"/>
    </source>
</evidence>
<reference evidence="1 2" key="1">
    <citation type="journal article" date="2019" name="Nat. Ecol. Evol.">
        <title>Megaphylogeny resolves global patterns of mushroom evolution.</title>
        <authorList>
            <person name="Varga T."/>
            <person name="Krizsan K."/>
            <person name="Foldi C."/>
            <person name="Dima B."/>
            <person name="Sanchez-Garcia M."/>
            <person name="Sanchez-Ramirez S."/>
            <person name="Szollosi G.J."/>
            <person name="Szarkandi J.G."/>
            <person name="Papp V."/>
            <person name="Albert L."/>
            <person name="Andreopoulos W."/>
            <person name="Angelini C."/>
            <person name="Antonin V."/>
            <person name="Barry K.W."/>
            <person name="Bougher N.L."/>
            <person name="Buchanan P."/>
            <person name="Buyck B."/>
            <person name="Bense V."/>
            <person name="Catcheside P."/>
            <person name="Chovatia M."/>
            <person name="Cooper J."/>
            <person name="Damon W."/>
            <person name="Desjardin D."/>
            <person name="Finy P."/>
            <person name="Geml J."/>
            <person name="Haridas S."/>
            <person name="Hughes K."/>
            <person name="Justo A."/>
            <person name="Karasinski D."/>
            <person name="Kautmanova I."/>
            <person name="Kiss B."/>
            <person name="Kocsube S."/>
            <person name="Kotiranta H."/>
            <person name="LaButti K.M."/>
            <person name="Lechner B.E."/>
            <person name="Liimatainen K."/>
            <person name="Lipzen A."/>
            <person name="Lukacs Z."/>
            <person name="Mihaltcheva S."/>
            <person name="Morgado L.N."/>
            <person name="Niskanen T."/>
            <person name="Noordeloos M.E."/>
            <person name="Ohm R.A."/>
            <person name="Ortiz-Santana B."/>
            <person name="Ovrebo C."/>
            <person name="Racz N."/>
            <person name="Riley R."/>
            <person name="Savchenko A."/>
            <person name="Shiryaev A."/>
            <person name="Soop K."/>
            <person name="Spirin V."/>
            <person name="Szebenyi C."/>
            <person name="Tomsovsky M."/>
            <person name="Tulloss R.E."/>
            <person name="Uehling J."/>
            <person name="Grigoriev I.V."/>
            <person name="Vagvolgyi C."/>
            <person name="Papp T."/>
            <person name="Martin F.M."/>
            <person name="Miettinen O."/>
            <person name="Hibbett D.S."/>
            <person name="Nagy L.G."/>
        </authorList>
    </citation>
    <scope>NUCLEOTIDE SEQUENCE [LARGE SCALE GENOMIC DNA]</scope>
    <source>
        <strain evidence="1 2">CBS 121175</strain>
    </source>
</reference>
<dbReference type="Proteomes" id="UP000307440">
    <property type="component" value="Unassembled WGS sequence"/>
</dbReference>
<dbReference type="AlphaFoldDB" id="A0A5C3LG27"/>